<gene>
    <name evidence="1" type="ORF">HMPREF0973_02110</name>
</gene>
<dbReference type="AlphaFoldDB" id="C9MR74"/>
<keyword evidence="2" id="KW-1185">Reference proteome</keyword>
<evidence type="ECO:0000313" key="2">
    <source>
        <dbReference type="Proteomes" id="UP000003327"/>
    </source>
</evidence>
<sequence>MLQKACRSITEVLERYYRSLVIILEDIKCYRILYFFDRS</sequence>
<reference evidence="1 2" key="1">
    <citation type="submission" date="2009-09" db="EMBL/GenBank/DDBJ databases">
        <authorList>
            <person name="Weinstock G."/>
            <person name="Sodergren E."/>
            <person name="Clifton S."/>
            <person name="Fulton L."/>
            <person name="Fulton B."/>
            <person name="Courtney L."/>
            <person name="Fronick C."/>
            <person name="Harrison M."/>
            <person name="Strong C."/>
            <person name="Farmer C."/>
            <person name="Delahaunty K."/>
            <person name="Markovic C."/>
            <person name="Hall O."/>
            <person name="Minx P."/>
            <person name="Tomlinson C."/>
            <person name="Mitreva M."/>
            <person name="Nelson J."/>
            <person name="Hou S."/>
            <person name="Wollam A."/>
            <person name="Pepin K.H."/>
            <person name="Johnson M."/>
            <person name="Bhonagiri V."/>
            <person name="Nash W.E."/>
            <person name="Warren W."/>
            <person name="Chinwalla A."/>
            <person name="Mardis E.R."/>
            <person name="Wilson R.K."/>
        </authorList>
    </citation>
    <scope>NUCLEOTIDE SEQUENCE [LARGE SCALE GENOMIC DNA]</scope>
    <source>
        <strain evidence="1 2">F0319</strain>
    </source>
</reference>
<organism evidence="1 2">
    <name type="scientific">Prevotella veroralis F0319</name>
    <dbReference type="NCBI Taxonomy" id="649761"/>
    <lineage>
        <taxon>Bacteria</taxon>
        <taxon>Pseudomonadati</taxon>
        <taxon>Bacteroidota</taxon>
        <taxon>Bacteroidia</taxon>
        <taxon>Bacteroidales</taxon>
        <taxon>Prevotellaceae</taxon>
        <taxon>Prevotella</taxon>
    </lineage>
</organism>
<evidence type="ECO:0000313" key="1">
    <source>
        <dbReference type="EMBL" id="EEX18047.1"/>
    </source>
</evidence>
<dbReference type="Proteomes" id="UP000003327">
    <property type="component" value="Unassembled WGS sequence"/>
</dbReference>
<dbReference type="STRING" id="649761.HMPREF0973_02110"/>
<accession>C9MR74</accession>
<comment type="caution">
    <text evidence="1">The sequence shown here is derived from an EMBL/GenBank/DDBJ whole genome shotgun (WGS) entry which is preliminary data.</text>
</comment>
<dbReference type="HOGENOM" id="CLU_3314953_0_0_10"/>
<proteinExistence type="predicted"/>
<name>C9MR74_9BACT</name>
<dbReference type="EMBL" id="ACVA01000048">
    <property type="protein sequence ID" value="EEX18047.1"/>
    <property type="molecule type" value="Genomic_DNA"/>
</dbReference>
<protein>
    <submittedName>
        <fullName evidence="1">Uncharacterized protein</fullName>
    </submittedName>
</protein>